<dbReference type="InterPro" id="IPR001763">
    <property type="entry name" value="Rhodanese-like_dom"/>
</dbReference>
<dbReference type="GO" id="GO:0004792">
    <property type="term" value="F:thiosulfate-cyanide sulfurtransferase activity"/>
    <property type="evidence" value="ECO:0007669"/>
    <property type="project" value="TreeGrafter"/>
</dbReference>
<gene>
    <name evidence="4" type="ORF">CGOC_LOCUS9844</name>
</gene>
<dbReference type="PANTHER" id="PTHR11364:SF30">
    <property type="entry name" value="RHODANESE DOMAIN-CONTAINING PROTEIN"/>
    <property type="match status" value="1"/>
</dbReference>
<dbReference type="EMBL" id="UYRV01108597">
    <property type="protein sequence ID" value="VDN24485.1"/>
    <property type="molecule type" value="Genomic_DNA"/>
</dbReference>
<reference evidence="4 5" key="1">
    <citation type="submission" date="2018-11" db="EMBL/GenBank/DDBJ databases">
        <authorList>
            <consortium name="Pathogen Informatics"/>
        </authorList>
    </citation>
    <scope>NUCLEOTIDE SEQUENCE [LARGE SCALE GENOMIC DNA]</scope>
</reference>
<name>A0A3P7M541_CYLGO</name>
<feature type="domain" description="Rhodanese" evidence="3">
    <location>
        <begin position="64"/>
        <end position="174"/>
    </location>
</feature>
<dbReference type="SMART" id="SM00450">
    <property type="entry name" value="RHOD"/>
    <property type="match status" value="1"/>
</dbReference>
<evidence type="ECO:0000256" key="2">
    <source>
        <dbReference type="ARBA" id="ARBA00022737"/>
    </source>
</evidence>
<dbReference type="SUPFAM" id="SSF52821">
    <property type="entry name" value="Rhodanese/Cell cycle control phosphatase"/>
    <property type="match status" value="1"/>
</dbReference>
<dbReference type="Gene3D" id="3.40.250.10">
    <property type="entry name" value="Rhodanese-like domain"/>
    <property type="match status" value="1"/>
</dbReference>
<dbReference type="InterPro" id="IPR036873">
    <property type="entry name" value="Rhodanese-like_dom_sf"/>
</dbReference>
<organism evidence="4 5">
    <name type="scientific">Cylicostephanus goldi</name>
    <name type="common">Nematode worm</name>
    <dbReference type="NCBI Taxonomy" id="71465"/>
    <lineage>
        <taxon>Eukaryota</taxon>
        <taxon>Metazoa</taxon>
        <taxon>Ecdysozoa</taxon>
        <taxon>Nematoda</taxon>
        <taxon>Chromadorea</taxon>
        <taxon>Rhabditida</taxon>
        <taxon>Rhabditina</taxon>
        <taxon>Rhabditomorpha</taxon>
        <taxon>Strongyloidea</taxon>
        <taxon>Strongylidae</taxon>
        <taxon>Cylicostephanus</taxon>
    </lineage>
</organism>
<dbReference type="PANTHER" id="PTHR11364">
    <property type="entry name" value="THIOSULFATE SULFERTANSFERASE"/>
    <property type="match status" value="1"/>
</dbReference>
<dbReference type="InterPro" id="IPR045078">
    <property type="entry name" value="TST/MPST-like"/>
</dbReference>
<sequence length="182" mass="20629">MARSAQYHIDSGDEPSAGQGKVKLFCRNWVTLTLTIYVLTLGNFLSSWNQSMVITFDDVLLNTELHNYDIVDAQTKEEFSGDASGALYGHIEGAVNVPVDTLYDWKLNKWRSAAEIESALRNAGLTHSKPVIIYCSTSLRSSMVWWVLRRLNYDARVYFGGWPEWVVRAPDELKVLGKHITE</sequence>
<dbReference type="OrthoDB" id="270167at2759"/>
<dbReference type="Pfam" id="PF00581">
    <property type="entry name" value="Rhodanese"/>
    <property type="match status" value="1"/>
</dbReference>
<evidence type="ECO:0000313" key="5">
    <source>
        <dbReference type="Proteomes" id="UP000271889"/>
    </source>
</evidence>
<keyword evidence="5" id="KW-1185">Reference proteome</keyword>
<keyword evidence="1" id="KW-0808">Transferase</keyword>
<protein>
    <recommendedName>
        <fullName evidence="3">Rhodanese domain-containing protein</fullName>
    </recommendedName>
</protein>
<keyword evidence="2" id="KW-0677">Repeat</keyword>
<dbReference type="AlphaFoldDB" id="A0A3P7M541"/>
<accession>A0A3P7M541</accession>
<dbReference type="Proteomes" id="UP000271889">
    <property type="component" value="Unassembled WGS sequence"/>
</dbReference>
<dbReference type="PROSITE" id="PS50206">
    <property type="entry name" value="RHODANESE_3"/>
    <property type="match status" value="1"/>
</dbReference>
<evidence type="ECO:0000313" key="4">
    <source>
        <dbReference type="EMBL" id="VDN24485.1"/>
    </source>
</evidence>
<evidence type="ECO:0000259" key="3">
    <source>
        <dbReference type="PROSITE" id="PS50206"/>
    </source>
</evidence>
<proteinExistence type="predicted"/>
<dbReference type="GO" id="GO:0005739">
    <property type="term" value="C:mitochondrion"/>
    <property type="evidence" value="ECO:0007669"/>
    <property type="project" value="TreeGrafter"/>
</dbReference>
<dbReference type="CDD" id="cd01449">
    <property type="entry name" value="TST_Repeat_2"/>
    <property type="match status" value="1"/>
</dbReference>
<evidence type="ECO:0000256" key="1">
    <source>
        <dbReference type="ARBA" id="ARBA00022679"/>
    </source>
</evidence>